<accession>A0A3M7SEJ6</accession>
<name>A0A3M7SEJ6_BRAPC</name>
<proteinExistence type="predicted"/>
<sequence>MVLLNTDIFMLAFIFKFDSRTVSSAYIPLFNHYLSFKSQQLAEIKDFIRNKKAATRAILEVGASIVDLHNYKICQFESLLCTFVYLFFSATD</sequence>
<reference evidence="1 2" key="1">
    <citation type="journal article" date="2018" name="Sci. Rep.">
        <title>Genomic signatures of local adaptation to the degree of environmental predictability in rotifers.</title>
        <authorList>
            <person name="Franch-Gras L."/>
            <person name="Hahn C."/>
            <person name="Garcia-Roger E.M."/>
            <person name="Carmona M.J."/>
            <person name="Serra M."/>
            <person name="Gomez A."/>
        </authorList>
    </citation>
    <scope>NUCLEOTIDE SEQUENCE [LARGE SCALE GENOMIC DNA]</scope>
    <source>
        <strain evidence="1">HYR1</strain>
    </source>
</reference>
<keyword evidence="2" id="KW-1185">Reference proteome</keyword>
<comment type="caution">
    <text evidence="1">The sequence shown here is derived from an EMBL/GenBank/DDBJ whole genome shotgun (WGS) entry which is preliminary data.</text>
</comment>
<dbReference type="EMBL" id="REGN01001528">
    <property type="protein sequence ID" value="RNA34067.1"/>
    <property type="molecule type" value="Genomic_DNA"/>
</dbReference>
<dbReference type="Proteomes" id="UP000276133">
    <property type="component" value="Unassembled WGS sequence"/>
</dbReference>
<protein>
    <submittedName>
        <fullName evidence="1">Uncharacterized protein</fullName>
    </submittedName>
</protein>
<evidence type="ECO:0000313" key="1">
    <source>
        <dbReference type="EMBL" id="RNA34067.1"/>
    </source>
</evidence>
<dbReference type="AlphaFoldDB" id="A0A3M7SEJ6"/>
<organism evidence="1 2">
    <name type="scientific">Brachionus plicatilis</name>
    <name type="common">Marine rotifer</name>
    <name type="synonym">Brachionus muelleri</name>
    <dbReference type="NCBI Taxonomy" id="10195"/>
    <lineage>
        <taxon>Eukaryota</taxon>
        <taxon>Metazoa</taxon>
        <taxon>Spiralia</taxon>
        <taxon>Gnathifera</taxon>
        <taxon>Rotifera</taxon>
        <taxon>Eurotatoria</taxon>
        <taxon>Monogononta</taxon>
        <taxon>Pseudotrocha</taxon>
        <taxon>Ploima</taxon>
        <taxon>Brachionidae</taxon>
        <taxon>Brachionus</taxon>
    </lineage>
</organism>
<gene>
    <name evidence="1" type="ORF">BpHYR1_044050</name>
</gene>
<evidence type="ECO:0000313" key="2">
    <source>
        <dbReference type="Proteomes" id="UP000276133"/>
    </source>
</evidence>